<reference evidence="1 2" key="1">
    <citation type="submission" date="2016-12" db="EMBL/GenBank/DDBJ databases">
        <title>The genomes of Aspergillus section Nigri reveals drivers in fungal speciation.</title>
        <authorList>
            <consortium name="DOE Joint Genome Institute"/>
            <person name="Vesth T.C."/>
            <person name="Nybo J."/>
            <person name="Theobald S."/>
            <person name="Brandl J."/>
            <person name="Frisvad J.C."/>
            <person name="Nielsen K.F."/>
            <person name="Lyhne E.K."/>
            <person name="Kogle M.E."/>
            <person name="Kuo A."/>
            <person name="Riley R."/>
            <person name="Clum A."/>
            <person name="Nolan M."/>
            <person name="Lipzen A."/>
            <person name="Salamov A."/>
            <person name="Henrissat B."/>
            <person name="Wiebenga A."/>
            <person name="De Vries R.P."/>
            <person name="Grigoriev I.V."/>
            <person name="Mortensen U.H."/>
            <person name="Andersen M.R."/>
            <person name="Baker S.E."/>
        </authorList>
    </citation>
    <scope>NUCLEOTIDE SEQUENCE [LARGE SCALE GENOMIC DNA]</scope>
    <source>
        <strain evidence="1 2">CBS 117.55</strain>
    </source>
</reference>
<organism evidence="1 2">
    <name type="scientific">Aspergillus heteromorphus CBS 117.55</name>
    <dbReference type="NCBI Taxonomy" id="1448321"/>
    <lineage>
        <taxon>Eukaryota</taxon>
        <taxon>Fungi</taxon>
        <taxon>Dikarya</taxon>
        <taxon>Ascomycota</taxon>
        <taxon>Pezizomycotina</taxon>
        <taxon>Eurotiomycetes</taxon>
        <taxon>Eurotiomycetidae</taxon>
        <taxon>Eurotiales</taxon>
        <taxon>Aspergillaceae</taxon>
        <taxon>Aspergillus</taxon>
        <taxon>Aspergillus subgen. Circumdati</taxon>
    </lineage>
</organism>
<dbReference type="RefSeq" id="XP_025400637.1">
    <property type="nucleotide sequence ID" value="XM_025538723.1"/>
</dbReference>
<comment type="caution">
    <text evidence="1">The sequence shown here is derived from an EMBL/GenBank/DDBJ whole genome shotgun (WGS) entry which is preliminary data.</text>
</comment>
<gene>
    <name evidence="1" type="ORF">BO70DRAFT_220761</name>
</gene>
<dbReference type="AlphaFoldDB" id="A0A317WJ54"/>
<dbReference type="GeneID" id="37060960"/>
<dbReference type="VEuPathDB" id="FungiDB:BO70DRAFT_220761"/>
<accession>A0A317WJ54</accession>
<sequence>MWIYGYWVSTLGKTARICYGIRPTGWLGASLHCLYINCVYTLEFLFFIFLARTCCVRSAVGIYICEGQPGRGISRDTRADLVFLSLSLSLPPSLPMSHPSIQVICWL</sequence>
<dbReference type="Proteomes" id="UP000247233">
    <property type="component" value="Unassembled WGS sequence"/>
</dbReference>
<protein>
    <submittedName>
        <fullName evidence="1">Uncharacterized protein</fullName>
    </submittedName>
</protein>
<keyword evidence="2" id="KW-1185">Reference proteome</keyword>
<name>A0A317WJ54_9EURO</name>
<evidence type="ECO:0000313" key="1">
    <source>
        <dbReference type="EMBL" id="PWY86085.1"/>
    </source>
</evidence>
<dbReference type="EMBL" id="MSFL01000008">
    <property type="protein sequence ID" value="PWY86085.1"/>
    <property type="molecule type" value="Genomic_DNA"/>
</dbReference>
<evidence type="ECO:0000313" key="2">
    <source>
        <dbReference type="Proteomes" id="UP000247233"/>
    </source>
</evidence>
<proteinExistence type="predicted"/>